<reference evidence="3" key="1">
    <citation type="journal article" date="2019" name="Int. J. Syst. Evol. Microbiol.">
        <title>The Global Catalogue of Microorganisms (GCM) 10K type strain sequencing project: providing services to taxonomists for standard genome sequencing and annotation.</title>
        <authorList>
            <consortium name="The Broad Institute Genomics Platform"/>
            <consortium name="The Broad Institute Genome Sequencing Center for Infectious Disease"/>
            <person name="Wu L."/>
            <person name="Ma J."/>
        </authorList>
    </citation>
    <scope>NUCLEOTIDE SEQUENCE [LARGE SCALE GENOMIC DNA]</scope>
    <source>
        <strain evidence="3">JCM 4316</strain>
    </source>
</reference>
<protein>
    <submittedName>
        <fullName evidence="2">Sigma-70 family RNA polymerase sigma factor</fullName>
    </submittedName>
</protein>
<proteinExistence type="predicted"/>
<evidence type="ECO:0000256" key="1">
    <source>
        <dbReference type="SAM" id="MobiDB-lite"/>
    </source>
</evidence>
<accession>A0ABP5TR39</accession>
<feature type="region of interest" description="Disordered" evidence="1">
    <location>
        <begin position="1"/>
        <end position="22"/>
    </location>
</feature>
<sequence>MSPRSVPAQPEGELPGKRGRKLGPIADRVGAAHRAWLEPLRTRFLASRLTIGELSERTGFAKSKISELLRGAGLYPRWEITCSLLHVLDMPTWPMRRLWAAAASEAHKKPTWISNCIETVALSTGPAVPPLDHQGFMKLNREAYTRYAKVFLSNEKAEAVVNETSDILWLRWKEALGSSDVQKFAWSVLRAGVMARTPHIDGCPELVPAAFNTVSLSETTGMARFDQIAESMSLFKALSRLPDHQLDVMVLKYLRGMDDTAVADVLGVPLISVRTADRYATQSLADTFGPHDSPGGTPR</sequence>
<dbReference type="Proteomes" id="UP001500253">
    <property type="component" value="Unassembled WGS sequence"/>
</dbReference>
<evidence type="ECO:0000313" key="2">
    <source>
        <dbReference type="EMBL" id="GAA2359529.1"/>
    </source>
</evidence>
<dbReference type="RefSeq" id="WP_346177240.1">
    <property type="nucleotide sequence ID" value="NZ_BAAASD010000029.1"/>
</dbReference>
<dbReference type="InterPro" id="IPR013324">
    <property type="entry name" value="RNA_pol_sigma_r3/r4-like"/>
</dbReference>
<organism evidence="2 3">
    <name type="scientific">Streptomyces cuspidosporus</name>
    <dbReference type="NCBI Taxonomy" id="66882"/>
    <lineage>
        <taxon>Bacteria</taxon>
        <taxon>Bacillati</taxon>
        <taxon>Actinomycetota</taxon>
        <taxon>Actinomycetes</taxon>
        <taxon>Kitasatosporales</taxon>
        <taxon>Streptomycetaceae</taxon>
        <taxon>Streptomyces</taxon>
    </lineage>
</organism>
<evidence type="ECO:0000313" key="3">
    <source>
        <dbReference type="Proteomes" id="UP001500253"/>
    </source>
</evidence>
<dbReference type="Gene3D" id="1.10.10.10">
    <property type="entry name" value="Winged helix-like DNA-binding domain superfamily/Winged helix DNA-binding domain"/>
    <property type="match status" value="1"/>
</dbReference>
<comment type="caution">
    <text evidence="2">The sequence shown here is derived from an EMBL/GenBank/DDBJ whole genome shotgun (WGS) entry which is preliminary data.</text>
</comment>
<dbReference type="InterPro" id="IPR036388">
    <property type="entry name" value="WH-like_DNA-bd_sf"/>
</dbReference>
<dbReference type="EMBL" id="BAAASD010000029">
    <property type="protein sequence ID" value="GAA2359529.1"/>
    <property type="molecule type" value="Genomic_DNA"/>
</dbReference>
<dbReference type="SUPFAM" id="SSF88659">
    <property type="entry name" value="Sigma3 and sigma4 domains of RNA polymerase sigma factors"/>
    <property type="match status" value="1"/>
</dbReference>
<name>A0ABP5TR39_9ACTN</name>
<keyword evidence="3" id="KW-1185">Reference proteome</keyword>
<gene>
    <name evidence="2" type="ORF">GCM10010246_57070</name>
</gene>